<keyword evidence="4" id="KW-1185">Reference proteome</keyword>
<dbReference type="EMBL" id="JAGQFT010000108">
    <property type="protein sequence ID" value="MBR0563195.1"/>
    <property type="molecule type" value="Genomic_DNA"/>
</dbReference>
<evidence type="ECO:0000313" key="3">
    <source>
        <dbReference type="EMBL" id="MBS7457143.1"/>
    </source>
</evidence>
<feature type="domain" description="Double zinc ribbon" evidence="1">
    <location>
        <begin position="20"/>
        <end position="74"/>
    </location>
</feature>
<proteinExistence type="predicted"/>
<gene>
    <name evidence="3" type="ORF">KB893_008330</name>
    <name evidence="2" type="ORF">KB893_11830</name>
</gene>
<dbReference type="SUPFAM" id="SSF53271">
    <property type="entry name" value="PRTase-like"/>
    <property type="match status" value="1"/>
</dbReference>
<evidence type="ECO:0000259" key="1">
    <source>
        <dbReference type="Pfam" id="PF18912"/>
    </source>
</evidence>
<accession>A0A8J8AYK4</accession>
<reference evidence="2" key="2">
    <citation type="submission" date="2021-04" db="EMBL/GenBank/DDBJ databases">
        <authorList>
            <person name="Karlyshev A.V."/>
        </authorList>
    </citation>
    <scope>NUCLEOTIDE SEQUENCE</scope>
    <source>
        <strain evidence="2">LMG 29479</strain>
    </source>
</reference>
<dbReference type="InterPro" id="IPR044005">
    <property type="entry name" value="DZR_2"/>
</dbReference>
<dbReference type="EMBL" id="JAGQFT020000004">
    <property type="protein sequence ID" value="MBS7457143.1"/>
    <property type="molecule type" value="Genomic_DNA"/>
</dbReference>
<protein>
    <submittedName>
        <fullName evidence="2">ComF family protein</fullName>
    </submittedName>
</protein>
<dbReference type="PANTHER" id="PTHR47505">
    <property type="entry name" value="DNA UTILIZATION PROTEIN YHGH"/>
    <property type="match status" value="1"/>
</dbReference>
<dbReference type="PANTHER" id="PTHR47505:SF1">
    <property type="entry name" value="DNA UTILIZATION PROTEIN YHGH"/>
    <property type="match status" value="1"/>
</dbReference>
<reference evidence="3 4" key="1">
    <citation type="journal article" date="2021" name="Microbiol. Resour. Announc.">
        <title>Draft Genome Sequence of Coralloluteibacterium stylophorae LMG 29479T.</title>
        <authorList>
            <person name="Karlyshev A.V."/>
            <person name="Kudryashova E.B."/>
            <person name="Ariskina E.V."/>
            <person name="Conroy A.P."/>
            <person name="Abidueva E.Y."/>
        </authorList>
    </citation>
    <scope>NUCLEOTIDE SEQUENCE [LARGE SCALE GENOMIC DNA]</scope>
    <source>
        <strain evidence="3 4">LMG 29479</strain>
    </source>
</reference>
<evidence type="ECO:0000313" key="4">
    <source>
        <dbReference type="Proteomes" id="UP000675747"/>
    </source>
</evidence>
<evidence type="ECO:0000313" key="2">
    <source>
        <dbReference type="EMBL" id="MBR0563195.1"/>
    </source>
</evidence>
<name>A0A8J8AYK4_9GAMM</name>
<dbReference type="InterPro" id="IPR029057">
    <property type="entry name" value="PRTase-like"/>
</dbReference>
<dbReference type="Gene3D" id="3.40.50.2020">
    <property type="match status" value="1"/>
</dbReference>
<dbReference type="Proteomes" id="UP000675747">
    <property type="component" value="Unassembled WGS sequence"/>
</dbReference>
<dbReference type="InterPro" id="IPR051910">
    <property type="entry name" value="ComF/GntX_DNA_util-trans"/>
</dbReference>
<sequence length="250" mass="26265">MTVNENGPSAVDGWTQRLGRLLLPPRCLACGEPAPGPDLCAACAAELPRNHGACRGCALPLPTDEPAASCGRCLRRPPPFAATLAPFLYAAPLDRLLPRLKFHGDLAAGRVLADLLAAAAGAALETGLPRPEALVPVPLHRARLRQRGYDQALEIAVPVARALRIPLRTDLLLRRQATAAQSELAAAARARNVRQAFAVPASIGAPPTHVALIDDVMTTGATLAACARALRRAGVVRVDAWVVARVGQAW</sequence>
<dbReference type="AlphaFoldDB" id="A0A8J8AYK4"/>
<dbReference type="RefSeq" id="WP_211927113.1">
    <property type="nucleotide sequence ID" value="NZ_JAGQFT020000004.1"/>
</dbReference>
<comment type="caution">
    <text evidence="2">The sequence shown here is derived from an EMBL/GenBank/DDBJ whole genome shotgun (WGS) entry which is preliminary data.</text>
</comment>
<organism evidence="2">
    <name type="scientific">Coralloluteibacterium stylophorae</name>
    <dbReference type="NCBI Taxonomy" id="1776034"/>
    <lineage>
        <taxon>Bacteria</taxon>
        <taxon>Pseudomonadati</taxon>
        <taxon>Pseudomonadota</taxon>
        <taxon>Gammaproteobacteria</taxon>
        <taxon>Lysobacterales</taxon>
        <taxon>Lysobacteraceae</taxon>
        <taxon>Coralloluteibacterium</taxon>
    </lineage>
</organism>
<dbReference type="Pfam" id="PF18912">
    <property type="entry name" value="DZR_2"/>
    <property type="match status" value="1"/>
</dbReference>